<evidence type="ECO:0000313" key="1">
    <source>
        <dbReference type="EMBL" id="CAB4151999.1"/>
    </source>
</evidence>
<proteinExistence type="predicted"/>
<protein>
    <submittedName>
        <fullName evidence="1">Uncharacterized protein</fullName>
    </submittedName>
</protein>
<reference evidence="1" key="1">
    <citation type="submission" date="2020-04" db="EMBL/GenBank/DDBJ databases">
        <authorList>
            <person name="Chiriac C."/>
            <person name="Salcher M."/>
            <person name="Ghai R."/>
            <person name="Kavagutti S V."/>
        </authorList>
    </citation>
    <scope>NUCLEOTIDE SEQUENCE</scope>
</reference>
<accession>A0A6J5N8G5</accession>
<gene>
    <name evidence="1" type="ORF">UFOVP583_46</name>
</gene>
<name>A0A6J5N8G5_9CAUD</name>
<sequence length="336" mass="37901">MIDSYSFPAALRRRYHYWFTPAGYDTTYKSDNGVIGYGLDQVNTYVSGTPLTILSTGSQTVTLYEDFGFKVGWIIQLYPGVQPYDVYMLARITSYTESAGVYTMTFDSYQAEGSGNYSAWRIVSQWEHASNFIQNPQYSAKELSSRSYNPITAEFTWPYGGSFDPVVTSDTPLYKAGYTDRTYNGYTRVYEDEYEYNRPYLDVTVSSSRDLITTTTITTWNYNVYPPQESTTITTATSTLTNSHKYSASDFDTTGPNYVAGGPAVYANGNIVTYPTPSLYQHEIVLGATYRYSSYEHTFQEFPVGVIRPILFVDVTTELGQLTAAPITPPDFFYSV</sequence>
<organism evidence="1">
    <name type="scientific">uncultured Caudovirales phage</name>
    <dbReference type="NCBI Taxonomy" id="2100421"/>
    <lineage>
        <taxon>Viruses</taxon>
        <taxon>Duplodnaviria</taxon>
        <taxon>Heunggongvirae</taxon>
        <taxon>Uroviricota</taxon>
        <taxon>Caudoviricetes</taxon>
        <taxon>Peduoviridae</taxon>
        <taxon>Maltschvirus</taxon>
        <taxon>Maltschvirus maltsch</taxon>
    </lineage>
</organism>
<dbReference type="EMBL" id="LR796563">
    <property type="protein sequence ID" value="CAB4151999.1"/>
    <property type="molecule type" value="Genomic_DNA"/>
</dbReference>